<dbReference type="InterPro" id="IPR000048">
    <property type="entry name" value="IQ_motif_EF-hand-BS"/>
</dbReference>
<evidence type="ECO:0000256" key="4">
    <source>
        <dbReference type="SAM" id="MobiDB-lite"/>
    </source>
</evidence>
<feature type="region of interest" description="Disordered" evidence="4">
    <location>
        <begin position="205"/>
        <end position="224"/>
    </location>
</feature>
<reference evidence="6" key="1">
    <citation type="submission" date="2023-05" db="EMBL/GenBank/DDBJ databases">
        <authorList>
            <person name="Huff M."/>
        </authorList>
    </citation>
    <scope>NUCLEOTIDE SEQUENCE</scope>
</reference>
<comment type="subunit">
    <text evidence="3">Binds to multiple calmodulin (CaM) in the presence of Ca(2+) and CaM-like proteins.</text>
</comment>
<dbReference type="CDD" id="cd23767">
    <property type="entry name" value="IQCD"/>
    <property type="match status" value="1"/>
</dbReference>
<dbReference type="PANTHER" id="PTHR32295:SF174">
    <property type="entry name" value="PROTEIN IQ-DOMAIN 24"/>
    <property type="match status" value="1"/>
</dbReference>
<dbReference type="PANTHER" id="PTHR32295">
    <property type="entry name" value="IQ-DOMAIN 5-RELATED"/>
    <property type="match status" value="1"/>
</dbReference>
<feature type="compositionally biased region" description="Polar residues" evidence="4">
    <location>
        <begin position="322"/>
        <end position="341"/>
    </location>
</feature>
<proteinExistence type="inferred from homology"/>
<organism evidence="6 7">
    <name type="scientific">Fraxinus pennsylvanica</name>
    <dbReference type="NCBI Taxonomy" id="56036"/>
    <lineage>
        <taxon>Eukaryota</taxon>
        <taxon>Viridiplantae</taxon>
        <taxon>Streptophyta</taxon>
        <taxon>Embryophyta</taxon>
        <taxon>Tracheophyta</taxon>
        <taxon>Spermatophyta</taxon>
        <taxon>Magnoliopsida</taxon>
        <taxon>eudicotyledons</taxon>
        <taxon>Gunneridae</taxon>
        <taxon>Pentapetalae</taxon>
        <taxon>asterids</taxon>
        <taxon>lamiids</taxon>
        <taxon>Lamiales</taxon>
        <taxon>Oleaceae</taxon>
        <taxon>Oleeae</taxon>
        <taxon>Fraxinus</taxon>
    </lineage>
</organism>
<sequence length="459" mass="51853">MRHTKWFHSLLSCKKSPLASSSLPAPEKKKNKIRSSTSIADNNEEEDRVTSPYVELLDANKHAIAVAVATAAVAEAAFAAAKAAAEVVKLTSGSKKRSSAVNFTGERRREWAAIKIQSAFRAYLARRALRALKGLVKLQALVRGHIIRKQSADMLRRMQAMARIQARACKNRAYNSDSTNLGIALFNPHQPGVANLRKYEQRSNCPHHDGLNQKKCGSRSNRDNGINTKNIWVGSNLLDLWMEEYTLNRRKYSSLETGRRDDEKGDKILEIDTWKPHQNPERSDRAFQIPQYFPVWNENGQNSATFDSTSRHSAKSEKRNLCISSSDVPSLRSIKSPQEMNPVSARASSSRRSPFSPTRSECSKSLFDVYLGYPNYKTNTESSLAKLRSQNAPRQRMQDRVGTKFASDLWDMDTDSEKGSTSFTIYTRKGYPYASHLKKLEKPIQNPAVSFRSTYGYRY</sequence>
<evidence type="ECO:0000256" key="2">
    <source>
        <dbReference type="ARBA" id="ARBA00024341"/>
    </source>
</evidence>
<dbReference type="Pfam" id="PF13178">
    <property type="entry name" value="DUF4005"/>
    <property type="match status" value="1"/>
</dbReference>
<dbReference type="Gene3D" id="1.20.5.190">
    <property type="match status" value="1"/>
</dbReference>
<comment type="similarity">
    <text evidence="2">Belongs to the IQD family.</text>
</comment>
<gene>
    <name evidence="6" type="ORF">FPE_LOCUS15084</name>
</gene>
<feature type="region of interest" description="Disordered" evidence="4">
    <location>
        <begin position="301"/>
        <end position="359"/>
    </location>
</feature>
<dbReference type="Proteomes" id="UP000834106">
    <property type="component" value="Chromosome 9"/>
</dbReference>
<name>A0AAD1ZE52_9LAMI</name>
<feature type="domain" description="DUF4005" evidence="5">
    <location>
        <begin position="326"/>
        <end position="399"/>
    </location>
</feature>
<evidence type="ECO:0000313" key="6">
    <source>
        <dbReference type="EMBL" id="CAI9767654.1"/>
    </source>
</evidence>
<dbReference type="GO" id="GO:0005516">
    <property type="term" value="F:calmodulin binding"/>
    <property type="evidence" value="ECO:0007669"/>
    <property type="project" value="UniProtKB-KW"/>
</dbReference>
<dbReference type="Pfam" id="PF00612">
    <property type="entry name" value="IQ"/>
    <property type="match status" value="2"/>
</dbReference>
<dbReference type="AlphaFoldDB" id="A0AAD1ZE52"/>
<dbReference type="SMART" id="SM00015">
    <property type="entry name" value="IQ"/>
    <property type="match status" value="2"/>
</dbReference>
<keyword evidence="7" id="KW-1185">Reference proteome</keyword>
<feature type="compositionally biased region" description="Low complexity" evidence="4">
    <location>
        <begin position="344"/>
        <end position="359"/>
    </location>
</feature>
<evidence type="ECO:0000256" key="1">
    <source>
        <dbReference type="ARBA" id="ARBA00022860"/>
    </source>
</evidence>
<dbReference type="PROSITE" id="PS50096">
    <property type="entry name" value="IQ"/>
    <property type="match status" value="2"/>
</dbReference>
<evidence type="ECO:0000313" key="7">
    <source>
        <dbReference type="Proteomes" id="UP000834106"/>
    </source>
</evidence>
<feature type="region of interest" description="Disordered" evidence="4">
    <location>
        <begin position="19"/>
        <end position="46"/>
    </location>
</feature>
<dbReference type="EMBL" id="OU503044">
    <property type="protein sequence ID" value="CAI9767654.1"/>
    <property type="molecule type" value="Genomic_DNA"/>
</dbReference>
<accession>A0AAD1ZE52</accession>
<dbReference type="InterPro" id="IPR025064">
    <property type="entry name" value="DUF4005"/>
</dbReference>
<evidence type="ECO:0000256" key="3">
    <source>
        <dbReference type="ARBA" id="ARBA00024378"/>
    </source>
</evidence>
<evidence type="ECO:0000259" key="5">
    <source>
        <dbReference type="Pfam" id="PF13178"/>
    </source>
</evidence>
<protein>
    <recommendedName>
        <fullName evidence="5">DUF4005 domain-containing protein</fullName>
    </recommendedName>
</protein>
<keyword evidence="1" id="KW-0112">Calmodulin-binding</keyword>